<sequence>MVASRHVHWMAARIPEAKTLLIDLSAPFGWSGLPPFYSAFGRAITWLVQQNSPHTVSASEDNEAFWGFEWVDDHLLIEVDMEDRLQLAEATLRHAMLAILGPRAINEENFSQWETRLYALGLTCDTANRTVSMPVDKIAKALDRVRKLKQSKTVTKSDWQTLLGS</sequence>
<gene>
    <name evidence="1" type="ORF">Pfra01_002171300</name>
</gene>
<evidence type="ECO:0000313" key="1">
    <source>
        <dbReference type="EMBL" id="GMF52831.1"/>
    </source>
</evidence>
<dbReference type="OrthoDB" id="128454at2759"/>
<comment type="caution">
    <text evidence="1">The sequence shown here is derived from an EMBL/GenBank/DDBJ whole genome shotgun (WGS) entry which is preliminary data.</text>
</comment>
<keyword evidence="2" id="KW-1185">Reference proteome</keyword>
<dbReference type="EMBL" id="BSXT01003151">
    <property type="protein sequence ID" value="GMF52831.1"/>
    <property type="molecule type" value="Genomic_DNA"/>
</dbReference>
<dbReference type="Proteomes" id="UP001165121">
    <property type="component" value="Unassembled WGS sequence"/>
</dbReference>
<dbReference type="AlphaFoldDB" id="A0A9W7D0X0"/>
<proteinExistence type="predicted"/>
<accession>A0A9W7D0X0</accession>
<name>A0A9W7D0X0_9STRA</name>
<protein>
    <submittedName>
        <fullName evidence="1">Unnamed protein product</fullName>
    </submittedName>
</protein>
<organism evidence="1 2">
    <name type="scientific">Phytophthora fragariaefolia</name>
    <dbReference type="NCBI Taxonomy" id="1490495"/>
    <lineage>
        <taxon>Eukaryota</taxon>
        <taxon>Sar</taxon>
        <taxon>Stramenopiles</taxon>
        <taxon>Oomycota</taxon>
        <taxon>Peronosporomycetes</taxon>
        <taxon>Peronosporales</taxon>
        <taxon>Peronosporaceae</taxon>
        <taxon>Phytophthora</taxon>
    </lineage>
</organism>
<evidence type="ECO:0000313" key="2">
    <source>
        <dbReference type="Proteomes" id="UP001165121"/>
    </source>
</evidence>
<reference evidence="1" key="1">
    <citation type="submission" date="2023-04" db="EMBL/GenBank/DDBJ databases">
        <title>Phytophthora fragariaefolia NBRC 109709.</title>
        <authorList>
            <person name="Ichikawa N."/>
            <person name="Sato H."/>
            <person name="Tonouchi N."/>
        </authorList>
    </citation>
    <scope>NUCLEOTIDE SEQUENCE</scope>
    <source>
        <strain evidence="1">NBRC 109709</strain>
    </source>
</reference>